<feature type="non-terminal residue" evidence="2">
    <location>
        <position position="43"/>
    </location>
</feature>
<dbReference type="InterPro" id="IPR036413">
    <property type="entry name" value="YaeB-like_sf"/>
</dbReference>
<dbReference type="Proteomes" id="UP000008367">
    <property type="component" value="Unassembled WGS sequence"/>
</dbReference>
<comment type="caution">
    <text evidence="2">The sequence shown here is derived from an EMBL/GenBank/DDBJ whole genome shotgun (WGS) entry which is preliminary data.</text>
</comment>
<dbReference type="Pfam" id="PF18389">
    <property type="entry name" value="TrmO_C"/>
    <property type="match status" value="1"/>
</dbReference>
<evidence type="ECO:0000313" key="3">
    <source>
        <dbReference type="Proteomes" id="UP000008367"/>
    </source>
</evidence>
<sequence length="43" mass="4956">MKTVLEQVLAQDPRPAYKKNKPDSKEYAVNLFDLNVKFTVSDN</sequence>
<evidence type="ECO:0000259" key="1">
    <source>
        <dbReference type="Pfam" id="PF18389"/>
    </source>
</evidence>
<dbReference type="InterPro" id="IPR041369">
    <property type="entry name" value="TrmO_C"/>
</dbReference>
<dbReference type="AlphaFoldDB" id="A0A454CXG5"/>
<dbReference type="Gene3D" id="3.30.2310.10">
    <property type="entry name" value="YaeB-like"/>
    <property type="match status" value="1"/>
</dbReference>
<name>A0A454CXG5_VIBHA</name>
<reference evidence="2 3" key="1">
    <citation type="submission" date="2012-10" db="EMBL/GenBank/DDBJ databases">
        <title>Genome sequence of Vibrio Cholerae HENC-02.</title>
        <authorList>
            <person name="Eppinger M."/>
            <person name="Hasan N.A."/>
            <person name="Sengamalay N."/>
            <person name="Hine E."/>
            <person name="Su Q."/>
            <person name="Daugherty S.C."/>
            <person name="Young S."/>
            <person name="Sadzewicz L."/>
            <person name="Tallon L."/>
            <person name="Cebula T.A."/>
            <person name="Ravel J."/>
            <person name="Colwell R.R."/>
        </authorList>
    </citation>
    <scope>NUCLEOTIDE SEQUENCE [LARGE SCALE GENOMIC DNA]</scope>
    <source>
        <strain evidence="2 3">HENC-02</strain>
    </source>
</reference>
<protein>
    <recommendedName>
        <fullName evidence="1">TrmO C-terminal domain-containing protein</fullName>
    </recommendedName>
</protein>
<evidence type="ECO:0000313" key="2">
    <source>
        <dbReference type="EMBL" id="EKM31089.1"/>
    </source>
</evidence>
<dbReference type="SUPFAM" id="SSF118196">
    <property type="entry name" value="YaeB-like"/>
    <property type="match status" value="1"/>
</dbReference>
<gene>
    <name evidence="2" type="ORF">VCHENC02_3237</name>
</gene>
<accession>A0A454CXG5</accession>
<feature type="domain" description="TrmO C-terminal" evidence="1">
    <location>
        <begin position="2"/>
        <end position="40"/>
    </location>
</feature>
<proteinExistence type="predicted"/>
<organism evidence="2 3">
    <name type="scientific">Vibrio harveyi</name>
    <name type="common">Beneckea harveyi</name>
    <dbReference type="NCBI Taxonomy" id="669"/>
    <lineage>
        <taxon>Bacteria</taxon>
        <taxon>Pseudomonadati</taxon>
        <taxon>Pseudomonadota</taxon>
        <taxon>Gammaproteobacteria</taxon>
        <taxon>Vibrionales</taxon>
        <taxon>Vibrionaceae</taxon>
        <taxon>Vibrio</taxon>
    </lineage>
</organism>
<dbReference type="EMBL" id="AJSR01001347">
    <property type="protein sequence ID" value="EKM31089.1"/>
    <property type="molecule type" value="Genomic_DNA"/>
</dbReference>